<sequence>MGSLCPYVTGLCGCSSSPLHATRDVLSWGRAVGSLVAFAAAPTALWADGVPGPVQLAGDTACLLPSRAPITAAGAEHAKKGPLLHQGSTLFMFPDFNLTVHEASQKFSDAKNVLQKQGLKYSMLYPDAGSN</sequence>
<dbReference type="Proteomes" id="UP001066276">
    <property type="component" value="Chromosome 10"/>
</dbReference>
<dbReference type="InterPro" id="IPR042566">
    <property type="entry name" value="L1_C"/>
</dbReference>
<dbReference type="EMBL" id="JANPWB010000014">
    <property type="protein sequence ID" value="KAJ1096524.1"/>
    <property type="molecule type" value="Genomic_DNA"/>
</dbReference>
<protein>
    <submittedName>
        <fullName evidence="1">Uncharacterized protein</fullName>
    </submittedName>
</protein>
<keyword evidence="2" id="KW-1185">Reference proteome</keyword>
<gene>
    <name evidence="1" type="ORF">NDU88_001660</name>
</gene>
<dbReference type="AlphaFoldDB" id="A0AAV7M0B4"/>
<evidence type="ECO:0000313" key="1">
    <source>
        <dbReference type="EMBL" id="KAJ1096524.1"/>
    </source>
</evidence>
<proteinExistence type="predicted"/>
<name>A0AAV7M0B4_PLEWA</name>
<accession>A0AAV7M0B4</accession>
<reference evidence="1" key="1">
    <citation type="journal article" date="2022" name="bioRxiv">
        <title>Sequencing and chromosome-scale assembly of the giantPleurodeles waltlgenome.</title>
        <authorList>
            <person name="Brown T."/>
            <person name="Elewa A."/>
            <person name="Iarovenko S."/>
            <person name="Subramanian E."/>
            <person name="Araus A.J."/>
            <person name="Petzold A."/>
            <person name="Susuki M."/>
            <person name="Suzuki K.-i.T."/>
            <person name="Hayashi T."/>
            <person name="Toyoda A."/>
            <person name="Oliveira C."/>
            <person name="Osipova E."/>
            <person name="Leigh N.D."/>
            <person name="Simon A."/>
            <person name="Yun M.H."/>
        </authorList>
    </citation>
    <scope>NUCLEOTIDE SEQUENCE</scope>
    <source>
        <strain evidence="1">20211129_DDA</strain>
        <tissue evidence="1">Liver</tissue>
    </source>
</reference>
<evidence type="ECO:0000313" key="2">
    <source>
        <dbReference type="Proteomes" id="UP001066276"/>
    </source>
</evidence>
<dbReference type="Gene3D" id="3.30.250.20">
    <property type="entry name" value="L1 transposable element, C-terminal domain"/>
    <property type="match status" value="1"/>
</dbReference>
<organism evidence="1 2">
    <name type="scientific">Pleurodeles waltl</name>
    <name type="common">Iberian ribbed newt</name>
    <dbReference type="NCBI Taxonomy" id="8319"/>
    <lineage>
        <taxon>Eukaryota</taxon>
        <taxon>Metazoa</taxon>
        <taxon>Chordata</taxon>
        <taxon>Craniata</taxon>
        <taxon>Vertebrata</taxon>
        <taxon>Euteleostomi</taxon>
        <taxon>Amphibia</taxon>
        <taxon>Batrachia</taxon>
        <taxon>Caudata</taxon>
        <taxon>Salamandroidea</taxon>
        <taxon>Salamandridae</taxon>
        <taxon>Pleurodelinae</taxon>
        <taxon>Pleurodeles</taxon>
    </lineage>
</organism>
<comment type="caution">
    <text evidence="1">The sequence shown here is derived from an EMBL/GenBank/DDBJ whole genome shotgun (WGS) entry which is preliminary data.</text>
</comment>